<dbReference type="AlphaFoldDB" id="A0AA42B8J0"/>
<gene>
    <name evidence="2" type="ORF">NAF29_14850</name>
</gene>
<name>A0AA42B8J0_9GAMM</name>
<evidence type="ECO:0000313" key="2">
    <source>
        <dbReference type="EMBL" id="MCM2680932.1"/>
    </source>
</evidence>
<dbReference type="Proteomes" id="UP001165393">
    <property type="component" value="Unassembled WGS sequence"/>
</dbReference>
<comment type="caution">
    <text evidence="2">The sequence shown here is derived from an EMBL/GenBank/DDBJ whole genome shotgun (WGS) entry which is preliminary data.</text>
</comment>
<proteinExistence type="predicted"/>
<dbReference type="RefSeq" id="WP_251262412.1">
    <property type="nucleotide sequence ID" value="NZ_JAMQGP010000008.1"/>
</dbReference>
<reference evidence="2 3" key="1">
    <citation type="journal article" date="2013" name="Antonie Van Leeuwenhoek">
        <title>Echinimonas agarilytica gen. nov., sp. nov., a new gammaproteobacterium isolated from the sea urchin Strongylocentrotus intermedius.</title>
        <authorList>
            <person name="Nedashkovskaya O.I."/>
            <person name="Stenkova A.M."/>
            <person name="Zhukova N.V."/>
            <person name="Van Trappen S."/>
            <person name="Lee J.S."/>
            <person name="Kim S.B."/>
        </authorList>
    </citation>
    <scope>NUCLEOTIDE SEQUENCE [LARGE SCALE GENOMIC DNA]</scope>
    <source>
        <strain evidence="2 3">KMM 6351</strain>
    </source>
</reference>
<sequence length="195" mass="21717">MVTLRKSLTFITALCIWFTPATASAVSLDDLELFVDAGINYHLIDLNTGTAALDNPSNETGVSYHFGAGARKQFGESGRHFVGSRIEIDEMGDDFMFALRAIDYQYSLDHNWRVGAFIGAVSWRTGASQTGYHFGGGVSYIDLWPNVDLSLEFRFEDSLERDRLLDGDPPPDYKPGQTSTMANIYAGNLFLSYRF</sequence>
<feature type="chain" id="PRO_5041246877" evidence="1">
    <location>
        <begin position="24"/>
        <end position="195"/>
    </location>
</feature>
<evidence type="ECO:0000313" key="3">
    <source>
        <dbReference type="Proteomes" id="UP001165393"/>
    </source>
</evidence>
<protein>
    <submittedName>
        <fullName evidence="2">Porin family protein</fullName>
    </submittedName>
</protein>
<accession>A0AA42B8J0</accession>
<organism evidence="2 3">
    <name type="scientific">Echinimonas agarilytica</name>
    <dbReference type="NCBI Taxonomy" id="1215918"/>
    <lineage>
        <taxon>Bacteria</taxon>
        <taxon>Pseudomonadati</taxon>
        <taxon>Pseudomonadota</taxon>
        <taxon>Gammaproteobacteria</taxon>
        <taxon>Alteromonadales</taxon>
        <taxon>Echinimonadaceae</taxon>
        <taxon>Echinimonas</taxon>
    </lineage>
</organism>
<feature type="signal peptide" evidence="1">
    <location>
        <begin position="1"/>
        <end position="23"/>
    </location>
</feature>
<keyword evidence="1" id="KW-0732">Signal</keyword>
<evidence type="ECO:0000256" key="1">
    <source>
        <dbReference type="SAM" id="SignalP"/>
    </source>
</evidence>
<keyword evidence="3" id="KW-1185">Reference proteome</keyword>
<dbReference type="EMBL" id="JAMQGP010000008">
    <property type="protein sequence ID" value="MCM2680932.1"/>
    <property type="molecule type" value="Genomic_DNA"/>
</dbReference>